<dbReference type="GO" id="GO:0061138">
    <property type="term" value="P:morphogenesis of a branching epithelium"/>
    <property type="evidence" value="ECO:0007669"/>
    <property type="project" value="InterPro"/>
</dbReference>
<dbReference type="PANTHER" id="PTHR16064:SF3">
    <property type="entry name" value="BTB_POZ DOMAIN-CONTAINING PROTEIN 7"/>
    <property type="match status" value="1"/>
</dbReference>
<reference evidence="3" key="1">
    <citation type="submission" date="2021-04" db="EMBL/GenBank/DDBJ databases">
        <authorList>
            <person name="Tunstrom K."/>
        </authorList>
    </citation>
    <scope>NUCLEOTIDE SEQUENCE</scope>
</reference>
<dbReference type="InterPro" id="IPR042345">
    <property type="entry name" value="Btbd7"/>
</dbReference>
<dbReference type="OrthoDB" id="2347980at2759"/>
<dbReference type="PANTHER" id="PTHR16064">
    <property type="entry name" value="BTB POZ DOMAIN CONTAINING 7"/>
    <property type="match status" value="1"/>
</dbReference>
<feature type="region of interest" description="Disordered" evidence="1">
    <location>
        <begin position="86"/>
        <end position="106"/>
    </location>
</feature>
<evidence type="ECO:0000259" key="2">
    <source>
        <dbReference type="Pfam" id="PF07707"/>
    </source>
</evidence>
<feature type="domain" description="BACK" evidence="2">
    <location>
        <begin position="157"/>
        <end position="223"/>
    </location>
</feature>
<name>A0A8S3XBN5_PARAO</name>
<evidence type="ECO:0000313" key="4">
    <source>
        <dbReference type="Proteomes" id="UP000691718"/>
    </source>
</evidence>
<gene>
    <name evidence="3" type="ORF">PAPOLLO_LOCUS16430</name>
</gene>
<accession>A0A8S3XBN5</accession>
<organism evidence="3 4">
    <name type="scientific">Parnassius apollo</name>
    <name type="common">Apollo butterfly</name>
    <name type="synonym">Papilio apollo</name>
    <dbReference type="NCBI Taxonomy" id="110799"/>
    <lineage>
        <taxon>Eukaryota</taxon>
        <taxon>Metazoa</taxon>
        <taxon>Ecdysozoa</taxon>
        <taxon>Arthropoda</taxon>
        <taxon>Hexapoda</taxon>
        <taxon>Insecta</taxon>
        <taxon>Pterygota</taxon>
        <taxon>Neoptera</taxon>
        <taxon>Endopterygota</taxon>
        <taxon>Lepidoptera</taxon>
        <taxon>Glossata</taxon>
        <taxon>Ditrysia</taxon>
        <taxon>Papilionoidea</taxon>
        <taxon>Papilionidae</taxon>
        <taxon>Parnassiinae</taxon>
        <taxon>Parnassini</taxon>
        <taxon>Parnassius</taxon>
        <taxon>Parnassius</taxon>
    </lineage>
</organism>
<evidence type="ECO:0000313" key="3">
    <source>
        <dbReference type="EMBL" id="CAG5015852.1"/>
    </source>
</evidence>
<dbReference type="InterPro" id="IPR011705">
    <property type="entry name" value="BACK"/>
</dbReference>
<comment type="caution">
    <text evidence="3">The sequence shown here is derived from an EMBL/GenBank/DDBJ whole genome shotgun (WGS) entry which is preliminary data.</text>
</comment>
<dbReference type="Proteomes" id="UP000691718">
    <property type="component" value="Unassembled WGS sequence"/>
</dbReference>
<sequence length="675" mass="73466">MCLRACSLVRLFPARRSCACGRTRSDARSLRRLGEILGFSIDTLHRDMKYLLESGELWCSTLSSLTLPRKNTAVLRMVDLGLIGRNSSSPSSTNSTSSSGSAWRSSPRASASALDDAFQLYEIARFVEMPIVVQGCEDAIVEALSAETLPHVLRWAAAPHASRWVHRQAMRYLRDEFPVVMSQAASARLPRSALASALGSDFLQASEAQALRALLRWAERAKQPDHQRDGIKVNRFIHLSSPLPPCAEPNVVWHASHSGGRRAALSRRRAGAACDSALREALAALLPLVRLEHLPPDCDLLHQALLEDQAVPEAELARVRRARYLHRIPDTLYMVAAAQNGSSGSSSVGAGGAGGGGGARVGEAGCVSPRTLGALRARVRELRASPPAVRALELHAADTSQVHEQIALRAVREMSLPDSCADLLLADCEENSEKEGGGEEEWEGWGEAGAAQALGAPQLPDLPRLPDLPHLSHLPHLPDLPHMPDIDLDCCRSGSGSLRSITNSRAPAVFLQAERDTTAARPRELPPRLQAHRSVRGRLSACVPDVAMAPNANTHLLTARDFLYQHQQLQHQHQHQPADYGGAVLQLDLGDGATHTPRPGSRAQRAAAQNSRHRDSSQAMSCVRSRTEDDELRAAIELSVIRGTARCWYTLSHRWANVPLSLHTSRTYNIIVESR</sequence>
<proteinExistence type="predicted"/>
<evidence type="ECO:0000256" key="1">
    <source>
        <dbReference type="SAM" id="MobiDB-lite"/>
    </source>
</evidence>
<protein>
    <submittedName>
        <fullName evidence="3">(apollo) hypothetical protein</fullName>
    </submittedName>
</protein>
<dbReference type="AlphaFoldDB" id="A0A8S3XBN5"/>
<feature type="region of interest" description="Disordered" evidence="1">
    <location>
        <begin position="589"/>
        <end position="624"/>
    </location>
</feature>
<dbReference type="EMBL" id="CAJQZP010001093">
    <property type="protein sequence ID" value="CAG5015852.1"/>
    <property type="molecule type" value="Genomic_DNA"/>
</dbReference>
<keyword evidence="4" id="KW-1185">Reference proteome</keyword>
<dbReference type="Pfam" id="PF07707">
    <property type="entry name" value="BACK"/>
    <property type="match status" value="1"/>
</dbReference>